<keyword evidence="3" id="KW-1185">Reference proteome</keyword>
<feature type="coiled-coil region" evidence="1">
    <location>
        <begin position="197"/>
        <end position="224"/>
    </location>
</feature>
<dbReference type="PANTHER" id="PTHR39944">
    <property type="match status" value="1"/>
</dbReference>
<dbReference type="OrthoDB" id="331765at2759"/>
<dbReference type="EMBL" id="CVRI01000047">
    <property type="protein sequence ID" value="CRK97652.1"/>
    <property type="molecule type" value="Genomic_DNA"/>
</dbReference>
<name>A0A1J1IDM4_9DIPT</name>
<dbReference type="AlphaFoldDB" id="A0A1J1IDM4"/>
<accession>A0A1J1IDM4</accession>
<evidence type="ECO:0000313" key="3">
    <source>
        <dbReference type="Proteomes" id="UP000183832"/>
    </source>
</evidence>
<organism evidence="2 3">
    <name type="scientific">Clunio marinus</name>
    <dbReference type="NCBI Taxonomy" id="568069"/>
    <lineage>
        <taxon>Eukaryota</taxon>
        <taxon>Metazoa</taxon>
        <taxon>Ecdysozoa</taxon>
        <taxon>Arthropoda</taxon>
        <taxon>Hexapoda</taxon>
        <taxon>Insecta</taxon>
        <taxon>Pterygota</taxon>
        <taxon>Neoptera</taxon>
        <taxon>Endopterygota</taxon>
        <taxon>Diptera</taxon>
        <taxon>Nematocera</taxon>
        <taxon>Chironomoidea</taxon>
        <taxon>Chironomidae</taxon>
        <taxon>Clunio</taxon>
    </lineage>
</organism>
<dbReference type="Proteomes" id="UP000183832">
    <property type="component" value="Unassembled WGS sequence"/>
</dbReference>
<dbReference type="STRING" id="568069.A0A1J1IDM4"/>
<dbReference type="PANTHER" id="PTHR39944:SF1">
    <property type="entry name" value="CALDESMON-RELATED PROTEIN-RELATED"/>
    <property type="match status" value="1"/>
</dbReference>
<sequence>MVKENLILTQSQLNKILKWIPNTEQEKHDERILKYLQEASKAMKEKWPENSQILRVEKVKSLLSPEQQRYEDIKNADQKKRKEMIEEAERFVNEKRIKEYPIELKSAAILSENLHGNKIQLEFQASIRADEKKKTLQQNQIDMLQSVSWLEDGFQHRTNAFRIAKQHKKELLDSIVDRKRQRDDEKSKRIAEEKIIIEMHNRNIEEEKIKCRKAKEEQNEYMRKHEIETVLMAKQKRDRMKRENEVIDVLAKVHNEGKGNVKDLIKLQENRAQLERIKLIEKLQQMAKLRVDEEILKLKNEQKLIENARIEKEKMLDCAQEKAKNKKNFLKNDRMEDYAQSIKAAEFKRSLKKEEDKEYFKIRISNDFISREYAKAKKEQKYKKIMENTNFLKKQANEIYKLEQENRKADMREFNQRIDDESAYLNAKFFENAKDLIDDAAGKNRPTKPILQVVQSYKNCHFIDINKRTRPHEISNVPIEMELHKSEGDWGKTKRRLKYEKEEKLMKNVYRSSKFLNYN</sequence>
<protein>
    <submittedName>
        <fullName evidence="2">CLUMA_CG011037, isoform A</fullName>
    </submittedName>
</protein>
<evidence type="ECO:0000256" key="1">
    <source>
        <dbReference type="SAM" id="Coils"/>
    </source>
</evidence>
<gene>
    <name evidence="2" type="ORF">CLUMA_CG011037</name>
</gene>
<feature type="coiled-coil region" evidence="1">
    <location>
        <begin position="375"/>
        <end position="412"/>
    </location>
</feature>
<reference evidence="2 3" key="1">
    <citation type="submission" date="2015-04" db="EMBL/GenBank/DDBJ databases">
        <authorList>
            <person name="Syromyatnikov M.Y."/>
            <person name="Popov V.N."/>
        </authorList>
    </citation>
    <scope>NUCLEOTIDE SEQUENCE [LARGE SCALE GENOMIC DNA]</scope>
</reference>
<keyword evidence="1" id="KW-0175">Coiled coil</keyword>
<evidence type="ECO:0000313" key="2">
    <source>
        <dbReference type="EMBL" id="CRK97652.1"/>
    </source>
</evidence>
<proteinExistence type="predicted"/>